<sequence length="606" mass="68663">MTFQHEADKQQESKSSDAAIFPLLSGEGNQRLLLEWIADHEEYTLVDPEKPVETADFDCCILDGQALETHGETLRERKQEAEPILLPFLLLLPEADLSVLEVDRGEIADGVVFDTIDEVVSLPIKKVELEWRAEALLRLREQSLELAAGKRKLRQFKRATEAAGHAVYITDAEGRIEYVNPAFEEMTGYSETEAVGETPRLLDAEEMSTEYFDRLWETISNGETWEEDIVNQRKDGDVYHAFQTIAPINDETGTPERFVAIQSDITQRIEAEQRLRLFRDIVERVDDPIMLQDRDGKFRLVNEALTEFAAMTQAELIGETESAFMDSESAARIEERKQQVLDQEQAIRYTISPTFPTMDGETFSTIRYPYYGETGDVEGTIAICRNVTDLKSRESQLQVIDRVLRHNLRNDMTTIGMFAEQIEESAPDSLVEDARRIRVTSEKINRTIEKERKITKFLTEDPKETSVDMVRVVETVVDRLAKRYPDAVVSCELPDSCQVHATVHIEQAFVELLENAIVHSDRDSPTVDVRLTDHPDAPTLTVADDGPGVPEMDRKVLTQGTEIEQLYHGSGLGLWLVHLIVTHSGGTVSFSENEPRGSVVTVQFRF</sequence>
<protein>
    <recommendedName>
        <fullName evidence="2">histidine kinase</fullName>
        <ecNumber evidence="2">2.7.13.3</ecNumber>
    </recommendedName>
</protein>
<dbReference type="InterPro" id="IPR005467">
    <property type="entry name" value="His_kinase_dom"/>
</dbReference>
<evidence type="ECO:0000256" key="4">
    <source>
        <dbReference type="ARBA" id="ARBA00022777"/>
    </source>
</evidence>
<evidence type="ECO:0000259" key="8">
    <source>
        <dbReference type="PROSITE" id="PS50113"/>
    </source>
</evidence>
<accession>A0A1G8SK86</accession>
<dbReference type="SUPFAM" id="SSF55785">
    <property type="entry name" value="PYP-like sensor domain (PAS domain)"/>
    <property type="match status" value="2"/>
</dbReference>
<feature type="domain" description="PAS" evidence="7">
    <location>
        <begin position="274"/>
        <end position="344"/>
    </location>
</feature>
<dbReference type="InterPro" id="IPR003594">
    <property type="entry name" value="HATPase_dom"/>
</dbReference>
<feature type="domain" description="PAC" evidence="8">
    <location>
        <begin position="223"/>
        <end position="277"/>
    </location>
</feature>
<feature type="domain" description="PAS" evidence="7">
    <location>
        <begin position="152"/>
        <end position="198"/>
    </location>
</feature>
<name>A0A1G8SK86_9EURY</name>
<dbReference type="Pfam" id="PF13426">
    <property type="entry name" value="PAS_9"/>
    <property type="match status" value="1"/>
</dbReference>
<evidence type="ECO:0000259" key="7">
    <source>
        <dbReference type="PROSITE" id="PS50112"/>
    </source>
</evidence>
<proteinExistence type="predicted"/>
<evidence type="ECO:0000256" key="3">
    <source>
        <dbReference type="ARBA" id="ARBA00022679"/>
    </source>
</evidence>
<keyword evidence="3" id="KW-0808">Transferase</keyword>
<dbReference type="SMART" id="SM00091">
    <property type="entry name" value="PAS"/>
    <property type="match status" value="2"/>
</dbReference>
<dbReference type="PANTHER" id="PTHR42878">
    <property type="entry name" value="TWO-COMPONENT HISTIDINE KINASE"/>
    <property type="match status" value="1"/>
</dbReference>
<gene>
    <name evidence="9" type="ORF">SAMN05216226_10210</name>
</gene>
<evidence type="ECO:0000256" key="5">
    <source>
        <dbReference type="ARBA" id="ARBA00023136"/>
    </source>
</evidence>
<dbReference type="NCBIfam" id="TIGR00229">
    <property type="entry name" value="sensory_box"/>
    <property type="match status" value="2"/>
</dbReference>
<feature type="domain" description="Histidine kinase" evidence="6">
    <location>
        <begin position="403"/>
        <end position="606"/>
    </location>
</feature>
<dbReference type="GO" id="GO:0030295">
    <property type="term" value="F:protein kinase activator activity"/>
    <property type="evidence" value="ECO:0007669"/>
    <property type="project" value="TreeGrafter"/>
</dbReference>
<keyword evidence="4" id="KW-0418">Kinase</keyword>
<dbReference type="SMART" id="SM00086">
    <property type="entry name" value="PAC"/>
    <property type="match status" value="1"/>
</dbReference>
<dbReference type="InterPro" id="IPR000700">
    <property type="entry name" value="PAS-assoc_C"/>
</dbReference>
<evidence type="ECO:0000256" key="1">
    <source>
        <dbReference type="ARBA" id="ARBA00000085"/>
    </source>
</evidence>
<dbReference type="PROSITE" id="PS50109">
    <property type="entry name" value="HIS_KIN"/>
    <property type="match status" value="1"/>
</dbReference>
<dbReference type="Gene3D" id="3.30.565.10">
    <property type="entry name" value="Histidine kinase-like ATPase, C-terminal domain"/>
    <property type="match status" value="1"/>
</dbReference>
<dbReference type="SUPFAM" id="SSF55874">
    <property type="entry name" value="ATPase domain of HSP90 chaperone/DNA topoisomerase II/histidine kinase"/>
    <property type="match status" value="1"/>
</dbReference>
<organism evidence="9 10">
    <name type="scientific">Halovenus aranensis</name>
    <dbReference type="NCBI Taxonomy" id="890420"/>
    <lineage>
        <taxon>Archaea</taxon>
        <taxon>Methanobacteriati</taxon>
        <taxon>Methanobacteriota</taxon>
        <taxon>Stenosarchaea group</taxon>
        <taxon>Halobacteria</taxon>
        <taxon>Halobacteriales</taxon>
        <taxon>Haloarculaceae</taxon>
        <taxon>Halovenus</taxon>
    </lineage>
</organism>
<dbReference type="CDD" id="cd00075">
    <property type="entry name" value="HATPase"/>
    <property type="match status" value="1"/>
</dbReference>
<evidence type="ECO:0000259" key="6">
    <source>
        <dbReference type="PROSITE" id="PS50109"/>
    </source>
</evidence>
<dbReference type="Proteomes" id="UP000198856">
    <property type="component" value="Unassembled WGS sequence"/>
</dbReference>
<comment type="catalytic activity">
    <reaction evidence="1">
        <text>ATP + protein L-histidine = ADP + protein N-phospho-L-histidine.</text>
        <dbReference type="EC" id="2.7.13.3"/>
    </reaction>
</comment>
<keyword evidence="10" id="KW-1185">Reference proteome</keyword>
<dbReference type="OrthoDB" id="230688at2157"/>
<dbReference type="GO" id="GO:0007234">
    <property type="term" value="P:osmosensory signaling via phosphorelay pathway"/>
    <property type="evidence" value="ECO:0007669"/>
    <property type="project" value="TreeGrafter"/>
</dbReference>
<dbReference type="SMART" id="SM00387">
    <property type="entry name" value="HATPase_c"/>
    <property type="match status" value="1"/>
</dbReference>
<dbReference type="PANTHER" id="PTHR42878:SF15">
    <property type="entry name" value="BACTERIOPHYTOCHROME"/>
    <property type="match status" value="1"/>
</dbReference>
<dbReference type="Gene3D" id="3.30.450.20">
    <property type="entry name" value="PAS domain"/>
    <property type="match status" value="2"/>
</dbReference>
<dbReference type="InterPro" id="IPR050351">
    <property type="entry name" value="BphY/WalK/GraS-like"/>
</dbReference>
<dbReference type="GO" id="GO:0004673">
    <property type="term" value="F:protein histidine kinase activity"/>
    <property type="evidence" value="ECO:0007669"/>
    <property type="project" value="UniProtKB-EC"/>
</dbReference>
<dbReference type="Pfam" id="PF08448">
    <property type="entry name" value="PAS_4"/>
    <property type="match status" value="1"/>
</dbReference>
<evidence type="ECO:0000313" key="9">
    <source>
        <dbReference type="EMBL" id="SDJ29659.1"/>
    </source>
</evidence>
<dbReference type="InterPro" id="IPR001610">
    <property type="entry name" value="PAC"/>
</dbReference>
<dbReference type="GO" id="GO:0000156">
    <property type="term" value="F:phosphorelay response regulator activity"/>
    <property type="evidence" value="ECO:0007669"/>
    <property type="project" value="TreeGrafter"/>
</dbReference>
<dbReference type="GO" id="GO:0016020">
    <property type="term" value="C:membrane"/>
    <property type="evidence" value="ECO:0007669"/>
    <property type="project" value="UniProtKB-SubCell"/>
</dbReference>
<dbReference type="Pfam" id="PF02518">
    <property type="entry name" value="HATPase_c"/>
    <property type="match status" value="1"/>
</dbReference>
<dbReference type="InterPro" id="IPR035965">
    <property type="entry name" value="PAS-like_dom_sf"/>
</dbReference>
<dbReference type="RefSeq" id="WP_092698881.1">
    <property type="nucleotide sequence ID" value="NZ_FNFC01000002.1"/>
</dbReference>
<dbReference type="CDD" id="cd00130">
    <property type="entry name" value="PAS"/>
    <property type="match status" value="2"/>
</dbReference>
<dbReference type="InterPro" id="IPR013656">
    <property type="entry name" value="PAS_4"/>
</dbReference>
<dbReference type="InterPro" id="IPR036890">
    <property type="entry name" value="HATPase_C_sf"/>
</dbReference>
<dbReference type="PROSITE" id="PS50113">
    <property type="entry name" value="PAC"/>
    <property type="match status" value="1"/>
</dbReference>
<evidence type="ECO:0000256" key="2">
    <source>
        <dbReference type="ARBA" id="ARBA00012438"/>
    </source>
</evidence>
<evidence type="ECO:0000313" key="10">
    <source>
        <dbReference type="Proteomes" id="UP000198856"/>
    </source>
</evidence>
<dbReference type="AlphaFoldDB" id="A0A1G8SK86"/>
<reference evidence="9 10" key="1">
    <citation type="submission" date="2016-10" db="EMBL/GenBank/DDBJ databases">
        <authorList>
            <person name="de Groot N.N."/>
        </authorList>
    </citation>
    <scope>NUCLEOTIDE SEQUENCE [LARGE SCALE GENOMIC DNA]</scope>
    <source>
        <strain evidence="9 10">IBRC-M10015</strain>
    </source>
</reference>
<keyword evidence="5" id="KW-0472">Membrane</keyword>
<dbReference type="EMBL" id="FNFC01000002">
    <property type="protein sequence ID" value="SDJ29659.1"/>
    <property type="molecule type" value="Genomic_DNA"/>
</dbReference>
<dbReference type="STRING" id="890420.SAMN05216226_10210"/>
<dbReference type="EC" id="2.7.13.3" evidence="2"/>
<dbReference type="InterPro" id="IPR000014">
    <property type="entry name" value="PAS"/>
</dbReference>
<dbReference type="PROSITE" id="PS50112">
    <property type="entry name" value="PAS"/>
    <property type="match status" value="2"/>
</dbReference>